<dbReference type="Proteomes" id="UP000015106">
    <property type="component" value="Chromosome 5"/>
</dbReference>
<accession>A0A8R7Q9S8</accession>
<dbReference type="Gramene" id="TuG1812G0500000202.01.T01">
    <property type="protein sequence ID" value="TuG1812G0500000202.01.T01"/>
    <property type="gene ID" value="TuG1812G0500000202.01"/>
</dbReference>
<protein>
    <submittedName>
        <fullName evidence="1">Uncharacterized protein</fullName>
    </submittedName>
</protein>
<dbReference type="EnsemblPlants" id="TuG1812G0500000202.01.T01">
    <property type="protein sequence ID" value="TuG1812G0500000202.01.T01"/>
    <property type="gene ID" value="TuG1812G0500000202.01"/>
</dbReference>
<sequence length="176" mass="19835">MYPCLLFSSLANCRHESLVDLLLRTPISVLLHIFELAANSIICEVLLLLQALTQYAVRRDLCIRVPAVLSSKELGQGSKQCRWFLRGCVLLVESCGEARRIRHHLTCAAVGDRGSHVAVLFVPSLDYGRPASPACRHFFVKQYCITLVELVTHVELVKYCITHGHMYWQCDLVALI</sequence>
<name>A0A8R7Q9S8_TRIUA</name>
<dbReference type="AlphaFoldDB" id="A0A8R7Q9S8"/>
<keyword evidence="2" id="KW-1185">Reference proteome</keyword>
<reference evidence="1" key="2">
    <citation type="submission" date="2018-03" db="EMBL/GenBank/DDBJ databases">
        <title>The Triticum urartu genome reveals the dynamic nature of wheat genome evolution.</title>
        <authorList>
            <person name="Ling H."/>
            <person name="Ma B."/>
            <person name="Shi X."/>
            <person name="Liu H."/>
            <person name="Dong L."/>
            <person name="Sun H."/>
            <person name="Cao Y."/>
            <person name="Gao Q."/>
            <person name="Zheng S."/>
            <person name="Li Y."/>
            <person name="Yu Y."/>
            <person name="Du H."/>
            <person name="Qi M."/>
            <person name="Li Y."/>
            <person name="Yu H."/>
            <person name="Cui Y."/>
            <person name="Wang N."/>
            <person name="Chen C."/>
            <person name="Wu H."/>
            <person name="Zhao Y."/>
            <person name="Zhang J."/>
            <person name="Li Y."/>
            <person name="Zhou W."/>
            <person name="Zhang B."/>
            <person name="Hu W."/>
            <person name="Eijk M."/>
            <person name="Tang J."/>
            <person name="Witsenboer H."/>
            <person name="Zhao S."/>
            <person name="Li Z."/>
            <person name="Zhang A."/>
            <person name="Wang D."/>
            <person name="Liang C."/>
        </authorList>
    </citation>
    <scope>NUCLEOTIDE SEQUENCE [LARGE SCALE GENOMIC DNA]</scope>
    <source>
        <strain evidence="1">cv. G1812</strain>
    </source>
</reference>
<reference evidence="1" key="3">
    <citation type="submission" date="2022-06" db="UniProtKB">
        <authorList>
            <consortium name="EnsemblPlants"/>
        </authorList>
    </citation>
    <scope>IDENTIFICATION</scope>
</reference>
<reference evidence="2" key="1">
    <citation type="journal article" date="2013" name="Nature">
        <title>Draft genome of the wheat A-genome progenitor Triticum urartu.</title>
        <authorList>
            <person name="Ling H.Q."/>
            <person name="Zhao S."/>
            <person name="Liu D."/>
            <person name="Wang J."/>
            <person name="Sun H."/>
            <person name="Zhang C."/>
            <person name="Fan H."/>
            <person name="Li D."/>
            <person name="Dong L."/>
            <person name="Tao Y."/>
            <person name="Gao C."/>
            <person name="Wu H."/>
            <person name="Li Y."/>
            <person name="Cui Y."/>
            <person name="Guo X."/>
            <person name="Zheng S."/>
            <person name="Wang B."/>
            <person name="Yu K."/>
            <person name="Liang Q."/>
            <person name="Yang W."/>
            <person name="Lou X."/>
            <person name="Chen J."/>
            <person name="Feng M."/>
            <person name="Jian J."/>
            <person name="Zhang X."/>
            <person name="Luo G."/>
            <person name="Jiang Y."/>
            <person name="Liu J."/>
            <person name="Wang Z."/>
            <person name="Sha Y."/>
            <person name="Zhang B."/>
            <person name="Wu H."/>
            <person name="Tang D."/>
            <person name="Shen Q."/>
            <person name="Xue P."/>
            <person name="Zou S."/>
            <person name="Wang X."/>
            <person name="Liu X."/>
            <person name="Wang F."/>
            <person name="Yang Y."/>
            <person name="An X."/>
            <person name="Dong Z."/>
            <person name="Zhang K."/>
            <person name="Zhang X."/>
            <person name="Luo M.C."/>
            <person name="Dvorak J."/>
            <person name="Tong Y."/>
            <person name="Wang J."/>
            <person name="Yang H."/>
            <person name="Li Z."/>
            <person name="Wang D."/>
            <person name="Zhang A."/>
            <person name="Wang J."/>
        </authorList>
    </citation>
    <scope>NUCLEOTIDE SEQUENCE</scope>
    <source>
        <strain evidence="2">cv. G1812</strain>
    </source>
</reference>
<evidence type="ECO:0000313" key="2">
    <source>
        <dbReference type="Proteomes" id="UP000015106"/>
    </source>
</evidence>
<proteinExistence type="predicted"/>
<organism evidence="1 2">
    <name type="scientific">Triticum urartu</name>
    <name type="common">Red wild einkorn</name>
    <name type="synonym">Crithodium urartu</name>
    <dbReference type="NCBI Taxonomy" id="4572"/>
    <lineage>
        <taxon>Eukaryota</taxon>
        <taxon>Viridiplantae</taxon>
        <taxon>Streptophyta</taxon>
        <taxon>Embryophyta</taxon>
        <taxon>Tracheophyta</taxon>
        <taxon>Spermatophyta</taxon>
        <taxon>Magnoliopsida</taxon>
        <taxon>Liliopsida</taxon>
        <taxon>Poales</taxon>
        <taxon>Poaceae</taxon>
        <taxon>BOP clade</taxon>
        <taxon>Pooideae</taxon>
        <taxon>Triticodae</taxon>
        <taxon>Triticeae</taxon>
        <taxon>Triticinae</taxon>
        <taxon>Triticum</taxon>
    </lineage>
</organism>
<evidence type="ECO:0000313" key="1">
    <source>
        <dbReference type="EnsemblPlants" id="TuG1812G0500000202.01.T01"/>
    </source>
</evidence>